<dbReference type="GO" id="GO:0016853">
    <property type="term" value="F:isomerase activity"/>
    <property type="evidence" value="ECO:0007669"/>
    <property type="project" value="UniProtKB-KW"/>
</dbReference>
<dbReference type="InterPro" id="IPR027363">
    <property type="entry name" value="M1Pi_N"/>
</dbReference>
<dbReference type="InterPro" id="IPR042529">
    <property type="entry name" value="IF_2B-like_C"/>
</dbReference>
<proteinExistence type="inferred from homology"/>
<name>A0ABP9I892_9ACTN</name>
<keyword evidence="3" id="KW-1185">Reference proteome</keyword>
<dbReference type="Pfam" id="PF01008">
    <property type="entry name" value="IF-2B"/>
    <property type="match status" value="1"/>
</dbReference>
<dbReference type="EMBL" id="BAABHS010000040">
    <property type="protein sequence ID" value="GAA4990468.1"/>
    <property type="molecule type" value="Genomic_DNA"/>
</dbReference>
<evidence type="ECO:0000313" key="3">
    <source>
        <dbReference type="Proteomes" id="UP001500466"/>
    </source>
</evidence>
<sequence>MPTLPSDAGWDPRPVFWSDDLPTAYGRGPAVVLLDRTRLPGAEARLVCSDVPALVDAIRRRVVDGGPLLGIAAAYGVALAAARGDDVEAAADALTRTDLGRTRDTAEPAPAVGARVHAAYDPTPAHPARETWRTSALASGARQAREAWRQSAHDPAAPLAAARALHTAVDRTSAALARQGARLAAELLPDRPLRVLTHGDTGALTHGGEGTAFAVARALHRAGRLARLHGGAAAALTAYEAERCGLPYAALPDPHTVTDPDVAFESLDALGGIDLVLVGAHRIAADGAVTNTAGTHALARRAARAGPRGIPVLVVAPVAAIDPRAPSEAAIVGGIRDAGEVTESSRRALATAGDASSDPAFDVTPPALICAIVTETGVLSPVTTIAIARMSAGHDPVMRR</sequence>
<dbReference type="RefSeq" id="WP_345680064.1">
    <property type="nucleotide sequence ID" value="NZ_BAABHS010000040.1"/>
</dbReference>
<accession>A0ABP9I892</accession>
<keyword evidence="2" id="KW-0413">Isomerase</keyword>
<comment type="similarity">
    <text evidence="1">Belongs to the eIF-2B alpha/beta/delta subunits family.</text>
</comment>
<organism evidence="2 3">
    <name type="scientific">Yinghuangia aomiensis</name>
    <dbReference type="NCBI Taxonomy" id="676205"/>
    <lineage>
        <taxon>Bacteria</taxon>
        <taxon>Bacillati</taxon>
        <taxon>Actinomycetota</taxon>
        <taxon>Actinomycetes</taxon>
        <taxon>Kitasatosporales</taxon>
        <taxon>Streptomycetaceae</taxon>
        <taxon>Yinghuangia</taxon>
    </lineage>
</organism>
<dbReference type="PANTHER" id="PTHR43475">
    <property type="entry name" value="METHYLTHIORIBOSE-1-PHOSPHATE ISOMERASE"/>
    <property type="match status" value="1"/>
</dbReference>
<dbReference type="SUPFAM" id="SSF100950">
    <property type="entry name" value="NagB/RpiA/CoA transferase-like"/>
    <property type="match status" value="1"/>
</dbReference>
<comment type="caution">
    <text evidence="2">The sequence shown here is derived from an EMBL/GenBank/DDBJ whole genome shotgun (WGS) entry which is preliminary data.</text>
</comment>
<dbReference type="Proteomes" id="UP001500466">
    <property type="component" value="Unassembled WGS sequence"/>
</dbReference>
<dbReference type="Gene3D" id="1.20.120.420">
    <property type="entry name" value="translation initiation factor eif-2b, domain 1"/>
    <property type="match status" value="1"/>
</dbReference>
<dbReference type="InterPro" id="IPR037171">
    <property type="entry name" value="NagB/RpiA_transferase-like"/>
</dbReference>
<reference evidence="3" key="1">
    <citation type="journal article" date="2019" name="Int. J. Syst. Evol. Microbiol.">
        <title>The Global Catalogue of Microorganisms (GCM) 10K type strain sequencing project: providing services to taxonomists for standard genome sequencing and annotation.</title>
        <authorList>
            <consortium name="The Broad Institute Genomics Platform"/>
            <consortium name="The Broad Institute Genome Sequencing Center for Infectious Disease"/>
            <person name="Wu L."/>
            <person name="Ma J."/>
        </authorList>
    </citation>
    <scope>NUCLEOTIDE SEQUENCE [LARGE SCALE GENOMIC DNA]</scope>
    <source>
        <strain evidence="3">JCM 17986</strain>
    </source>
</reference>
<gene>
    <name evidence="2" type="primary">mtnA_2</name>
    <name evidence="2" type="ORF">GCM10023205_72360</name>
</gene>
<dbReference type="PANTHER" id="PTHR43475:SF1">
    <property type="entry name" value="METHYLTHIORIBOSE-1-PHOSPHATE ISOMERASE"/>
    <property type="match status" value="1"/>
</dbReference>
<protein>
    <submittedName>
        <fullName evidence="2">S-methyl-5-thioribose-1-phosphate isomerase</fullName>
    </submittedName>
</protein>
<evidence type="ECO:0000313" key="2">
    <source>
        <dbReference type="EMBL" id="GAA4990468.1"/>
    </source>
</evidence>
<dbReference type="Gene3D" id="3.40.50.10470">
    <property type="entry name" value="Translation initiation factor eif-2b, domain 2"/>
    <property type="match status" value="1"/>
</dbReference>
<dbReference type="InterPro" id="IPR000649">
    <property type="entry name" value="IF-2B-related"/>
</dbReference>
<evidence type="ECO:0000256" key="1">
    <source>
        <dbReference type="RuleBase" id="RU003814"/>
    </source>
</evidence>